<feature type="compositionally biased region" description="Polar residues" evidence="4">
    <location>
        <begin position="1"/>
        <end position="21"/>
    </location>
</feature>
<evidence type="ECO:0000259" key="6">
    <source>
        <dbReference type="Pfam" id="PF25963"/>
    </source>
</evidence>
<dbReference type="Gene3D" id="2.40.30.170">
    <property type="match status" value="1"/>
</dbReference>
<dbReference type="Proteomes" id="UP000022611">
    <property type="component" value="Unassembled WGS sequence"/>
</dbReference>
<name>A0A010THJ0_PSEFL</name>
<dbReference type="OrthoDB" id="9811754at2"/>
<proteinExistence type="inferred from homology"/>
<dbReference type="Gene3D" id="2.40.50.100">
    <property type="match status" value="1"/>
</dbReference>
<keyword evidence="3" id="KW-0175">Coiled coil</keyword>
<dbReference type="InterPro" id="IPR058634">
    <property type="entry name" value="AaeA-lik-b-barrel"/>
</dbReference>
<comment type="subcellular location">
    <subcellularLocation>
        <location evidence="1">Cell envelope</location>
    </subcellularLocation>
</comment>
<evidence type="ECO:0000313" key="7">
    <source>
        <dbReference type="EMBL" id="EXF96517.1"/>
    </source>
</evidence>
<dbReference type="GO" id="GO:1990195">
    <property type="term" value="C:macrolide transmembrane transporter complex"/>
    <property type="evidence" value="ECO:0007669"/>
    <property type="project" value="InterPro"/>
</dbReference>
<dbReference type="InterPro" id="IPR058625">
    <property type="entry name" value="MdtA-like_BSH"/>
</dbReference>
<evidence type="ECO:0000259" key="5">
    <source>
        <dbReference type="Pfam" id="PF25917"/>
    </source>
</evidence>
<evidence type="ECO:0000256" key="4">
    <source>
        <dbReference type="SAM" id="MobiDB-lite"/>
    </source>
</evidence>
<dbReference type="GO" id="GO:0019898">
    <property type="term" value="C:extrinsic component of membrane"/>
    <property type="evidence" value="ECO:0007669"/>
    <property type="project" value="InterPro"/>
</dbReference>
<dbReference type="InterPro" id="IPR030190">
    <property type="entry name" value="MacA_alpha-hairpin_sf"/>
</dbReference>
<dbReference type="eggNOG" id="COG1566">
    <property type="taxonomic scope" value="Bacteria"/>
</dbReference>
<dbReference type="InterPro" id="IPR050739">
    <property type="entry name" value="MFP"/>
</dbReference>
<dbReference type="Pfam" id="PF25963">
    <property type="entry name" value="Beta-barrel_AAEA"/>
    <property type="match status" value="1"/>
</dbReference>
<feature type="domain" description="Multidrug resistance protein MdtA-like barrel-sandwich hybrid" evidence="5">
    <location>
        <begin position="71"/>
        <end position="260"/>
    </location>
</feature>
<dbReference type="PANTHER" id="PTHR30386">
    <property type="entry name" value="MEMBRANE FUSION SUBUNIT OF EMRAB-TOLC MULTIDRUG EFFLUX PUMP"/>
    <property type="match status" value="1"/>
</dbReference>
<dbReference type="Pfam" id="PF25917">
    <property type="entry name" value="BSH_RND"/>
    <property type="match status" value="1"/>
</dbReference>
<protein>
    <submittedName>
        <fullName evidence="7">Hemolysin D</fullName>
    </submittedName>
</protein>
<dbReference type="EMBL" id="AFOY02000002">
    <property type="protein sequence ID" value="EXF96517.1"/>
    <property type="molecule type" value="Genomic_DNA"/>
</dbReference>
<dbReference type="PANTHER" id="PTHR30386:SF19">
    <property type="entry name" value="MULTIDRUG EXPORT PROTEIN EMRA-RELATED"/>
    <property type="match status" value="1"/>
</dbReference>
<sequence length="379" mass="41896">MTRQFDIPASQTFEHPGSNQADRPIKKPFKEKLRPLLMVGVPALVAAVGYSHYVTGEPYVSTDNAYARVAKASINARVSGQVVEIAVEDNQPVRKGQVLFRINPEPFQIAINRAEAQLSVARLRIDGLKASYRQQQAELQSAKESADFDQREFARKKALVATEFVSRAIYERSDTDLKVARQRIASIEQQIASTVVALNGNPDIEADKHPMVREAKAQLDEAQLYLSYATVYAPQDGIVAKVDDLQVGNYVNSGAPAFALLSDRQIWVEANFRETEVTHMRQGQEATISVDTYPDHVFKAHVTSMSPGAGSDFALLPPENATGNWVKVVQRVPVRLELDEVDPALPLFSGTSATVKVDTGYRTPWWHPLKALLTAGTDR</sequence>
<evidence type="ECO:0000256" key="1">
    <source>
        <dbReference type="ARBA" id="ARBA00004196"/>
    </source>
</evidence>
<accession>A0A010THJ0</accession>
<dbReference type="GO" id="GO:1990961">
    <property type="term" value="P:xenobiotic detoxification by transmembrane export across the plasma membrane"/>
    <property type="evidence" value="ECO:0007669"/>
    <property type="project" value="InterPro"/>
</dbReference>
<reference evidence="7 8" key="1">
    <citation type="journal article" date="2011" name="J. Bacteriol.">
        <title>Draft genome sequence of the polycyclic aromatic hydrocarbon-degrading, genetically engineered bioluminescent bioreporter Pseudomonas fluorescens HK44.</title>
        <authorList>
            <person name="Chauhan A."/>
            <person name="Layton A.C."/>
            <person name="Williams D.E."/>
            <person name="Smartt A.E."/>
            <person name="Ripp S."/>
            <person name="Karpinets T.V."/>
            <person name="Brown S.D."/>
            <person name="Sayler G.S."/>
        </authorList>
    </citation>
    <scope>NUCLEOTIDE SEQUENCE [LARGE SCALE GENOMIC DNA]</scope>
    <source>
        <strain evidence="7 8">HK44</strain>
    </source>
</reference>
<comment type="similarity">
    <text evidence="2">Belongs to the membrane fusion protein (MFP) (TC 8.A.1) family.</text>
</comment>
<evidence type="ECO:0000256" key="3">
    <source>
        <dbReference type="SAM" id="Coils"/>
    </source>
</evidence>
<feature type="domain" description="p-hydroxybenzoic acid efflux pump subunit AaeA-like beta-barrel" evidence="6">
    <location>
        <begin position="267"/>
        <end position="357"/>
    </location>
</feature>
<comment type="caution">
    <text evidence="7">The sequence shown here is derived from an EMBL/GenBank/DDBJ whole genome shotgun (WGS) entry which is preliminary data.</text>
</comment>
<organism evidence="7 8">
    <name type="scientific">Pseudomonas fluorescens HK44</name>
    <dbReference type="NCBI Taxonomy" id="1042209"/>
    <lineage>
        <taxon>Bacteria</taxon>
        <taxon>Pseudomonadati</taxon>
        <taxon>Pseudomonadota</taxon>
        <taxon>Gammaproteobacteria</taxon>
        <taxon>Pseudomonadales</taxon>
        <taxon>Pseudomonadaceae</taxon>
        <taxon>Pseudomonas</taxon>
    </lineage>
</organism>
<gene>
    <name evidence="7" type="ORF">HK44_016400</name>
</gene>
<feature type="coiled-coil region" evidence="3">
    <location>
        <begin position="111"/>
        <end position="190"/>
    </location>
</feature>
<evidence type="ECO:0000256" key="2">
    <source>
        <dbReference type="ARBA" id="ARBA00009477"/>
    </source>
</evidence>
<dbReference type="RefSeq" id="WP_019689759.1">
    <property type="nucleotide sequence ID" value="NZ_AFOY02000002.1"/>
</dbReference>
<dbReference type="AlphaFoldDB" id="A0A010THJ0"/>
<feature type="region of interest" description="Disordered" evidence="4">
    <location>
        <begin position="1"/>
        <end position="24"/>
    </location>
</feature>
<dbReference type="GO" id="GO:0030313">
    <property type="term" value="C:cell envelope"/>
    <property type="evidence" value="ECO:0007669"/>
    <property type="project" value="UniProtKB-SubCell"/>
</dbReference>
<evidence type="ECO:0000313" key="8">
    <source>
        <dbReference type="Proteomes" id="UP000022611"/>
    </source>
</evidence>
<dbReference type="HOGENOM" id="CLU_018816_15_1_6"/>
<dbReference type="PATRIC" id="fig|1042209.11.peg.426"/>
<dbReference type="Gene3D" id="6.10.140.1990">
    <property type="match status" value="1"/>
</dbReference>
<dbReference type="SUPFAM" id="SSF111369">
    <property type="entry name" value="HlyD-like secretion proteins"/>
    <property type="match status" value="2"/>
</dbReference>